<organism evidence="1">
    <name type="scientific">termite gut metagenome</name>
    <dbReference type="NCBI Taxonomy" id="433724"/>
    <lineage>
        <taxon>unclassified sequences</taxon>
        <taxon>metagenomes</taxon>
        <taxon>organismal metagenomes</taxon>
    </lineage>
</organism>
<sequence length="40" mass="5017">MKKISLFLLFFIIALNLFQHNILHYEKDFIDIKFYIHNFK</sequence>
<comment type="caution">
    <text evidence="1">The sequence shown here is derived from an EMBL/GenBank/DDBJ whole genome shotgun (WGS) entry which is preliminary data.</text>
</comment>
<protein>
    <submittedName>
        <fullName evidence="1">Uncharacterized protein</fullName>
    </submittedName>
</protein>
<name>A0A5J4SA17_9ZZZZ</name>
<evidence type="ECO:0000313" key="1">
    <source>
        <dbReference type="EMBL" id="KAA6342111.1"/>
    </source>
</evidence>
<accession>A0A5J4SA17</accession>
<dbReference type="AlphaFoldDB" id="A0A5J4SA17"/>
<proteinExistence type="predicted"/>
<gene>
    <name evidence="1" type="ORF">EZS27_010106</name>
</gene>
<dbReference type="EMBL" id="SNRY01000344">
    <property type="protein sequence ID" value="KAA6342111.1"/>
    <property type="molecule type" value="Genomic_DNA"/>
</dbReference>
<reference evidence="1" key="1">
    <citation type="submission" date="2019-03" db="EMBL/GenBank/DDBJ databases">
        <title>Single cell metagenomics reveals metabolic interactions within the superorganism composed of flagellate Streblomastix strix and complex community of Bacteroidetes bacteria on its surface.</title>
        <authorList>
            <person name="Treitli S.C."/>
            <person name="Kolisko M."/>
            <person name="Husnik F."/>
            <person name="Keeling P."/>
            <person name="Hampl V."/>
        </authorList>
    </citation>
    <scope>NUCLEOTIDE SEQUENCE</scope>
    <source>
        <strain evidence="1">STM</strain>
    </source>
</reference>